<reference evidence="1" key="1">
    <citation type="journal article" date="2015" name="Proc. Natl. Acad. Sci. U.S.A.">
        <title>Networks of energetic and metabolic interactions define dynamics in microbial communities.</title>
        <authorList>
            <person name="Embree M."/>
            <person name="Liu J.K."/>
            <person name="Al-Bassam M.M."/>
            <person name="Zengler K."/>
        </authorList>
    </citation>
    <scope>NUCLEOTIDE SEQUENCE</scope>
</reference>
<proteinExistence type="predicted"/>
<dbReference type="AlphaFoldDB" id="A0A0W8E883"/>
<accession>A0A0W8E883</accession>
<gene>
    <name evidence="1" type="ORF">ASZ90_017951</name>
</gene>
<name>A0A0W8E883_9ZZZZ</name>
<protein>
    <submittedName>
        <fullName evidence="1">Uncharacterized protein</fullName>
    </submittedName>
</protein>
<sequence>MKIPAVTQKSYRFLINHIILYSYWFGGGNNKMMFPRDSGFGDN</sequence>
<organism evidence="1">
    <name type="scientific">hydrocarbon metagenome</name>
    <dbReference type="NCBI Taxonomy" id="938273"/>
    <lineage>
        <taxon>unclassified sequences</taxon>
        <taxon>metagenomes</taxon>
        <taxon>ecological metagenomes</taxon>
    </lineage>
</organism>
<comment type="caution">
    <text evidence="1">The sequence shown here is derived from an EMBL/GenBank/DDBJ whole genome shotgun (WGS) entry which is preliminary data.</text>
</comment>
<evidence type="ECO:0000313" key="1">
    <source>
        <dbReference type="EMBL" id="KUG04593.1"/>
    </source>
</evidence>
<dbReference type="EMBL" id="LNQE01001844">
    <property type="protein sequence ID" value="KUG04593.1"/>
    <property type="molecule type" value="Genomic_DNA"/>
</dbReference>